<dbReference type="InterPro" id="IPR029039">
    <property type="entry name" value="Flavoprotein-like_sf"/>
</dbReference>
<dbReference type="OrthoDB" id="10442114at2759"/>
<accession>M7VYM9</accession>
<sequence length="243" mass="28129">MSSFLKSFNEVAIVYPSHNKRSKDFSKALSIILDADIYKISIYNPVHSKNKVRSIFHNHLIRKTRSFRKRLETITTCSVDIDRYRAIIVICSVEGNHLSTECLSFLNSFYLLFASSPAKLLVVGLGSYQKKYSKDISRVKSQFVEDHVYVDIPIYILNSSFVIFIYSYSTKTNNNNNNSIPKYMKVIDSMYQYVQVPKPKQQIQSFNCHQNSVFTERSTSAYYHSNNPSEVVRKSEEHNVISD</sequence>
<proteinExistence type="predicted"/>
<dbReference type="AlphaFoldDB" id="M7VYM9"/>
<dbReference type="Gene3D" id="3.40.50.360">
    <property type="match status" value="1"/>
</dbReference>
<evidence type="ECO:0000313" key="1">
    <source>
        <dbReference type="EMBL" id="EMS10726.1"/>
    </source>
</evidence>
<dbReference type="Proteomes" id="UP000030780">
    <property type="component" value="Unassembled WGS sequence"/>
</dbReference>
<dbReference type="VEuPathDB" id="AmoebaDB:KM1_002460"/>
<name>M7VYM9_ENTHI</name>
<gene>
    <name evidence="1" type="ORF">KM1_002460</name>
</gene>
<protein>
    <submittedName>
        <fullName evidence="1">Uncharacterized protein</fullName>
    </submittedName>
</protein>
<evidence type="ECO:0000313" key="2">
    <source>
        <dbReference type="Proteomes" id="UP000030780"/>
    </source>
</evidence>
<reference evidence="1 2" key="1">
    <citation type="submission" date="2013-01" db="EMBL/GenBank/DDBJ databases">
        <authorList>
            <person name="Inman J."/>
            <person name="Zafar N."/>
            <person name="Lorenzi H."/>
            <person name="Caler E."/>
        </authorList>
    </citation>
    <scope>NUCLEOTIDE SEQUENCE [LARGE SCALE GENOMIC DNA]</scope>
    <source>
        <strain evidence="1 2">HM-3:IMSS</strain>
    </source>
</reference>
<organism evidence="1 2">
    <name type="scientific">Entamoeba histolytica HM-3:IMSS</name>
    <dbReference type="NCBI Taxonomy" id="885315"/>
    <lineage>
        <taxon>Eukaryota</taxon>
        <taxon>Amoebozoa</taxon>
        <taxon>Evosea</taxon>
        <taxon>Archamoebae</taxon>
        <taxon>Mastigamoebida</taxon>
        <taxon>Entamoebidae</taxon>
        <taxon>Entamoeba</taxon>
    </lineage>
</organism>
<dbReference type="EMBL" id="KB638908">
    <property type="protein sequence ID" value="EMS10726.1"/>
    <property type="molecule type" value="Genomic_DNA"/>
</dbReference>